<dbReference type="GO" id="GO:0016020">
    <property type="term" value="C:membrane"/>
    <property type="evidence" value="ECO:0007669"/>
    <property type="project" value="UniProtKB-SubCell"/>
</dbReference>
<dbReference type="Proteomes" id="UP001056436">
    <property type="component" value="Unassembled WGS sequence"/>
</dbReference>
<proteinExistence type="inferred from homology"/>
<evidence type="ECO:0000259" key="7">
    <source>
        <dbReference type="Pfam" id="PF20684"/>
    </source>
</evidence>
<name>A0A9P9X906_9PEZI</name>
<evidence type="ECO:0000256" key="3">
    <source>
        <dbReference type="ARBA" id="ARBA00022989"/>
    </source>
</evidence>
<evidence type="ECO:0000256" key="4">
    <source>
        <dbReference type="ARBA" id="ARBA00023136"/>
    </source>
</evidence>
<evidence type="ECO:0000256" key="6">
    <source>
        <dbReference type="SAM" id="Phobius"/>
    </source>
</evidence>
<keyword evidence="4 6" id="KW-0472">Membrane</keyword>
<feature type="transmembrane region" description="Helical" evidence="6">
    <location>
        <begin position="271"/>
        <end position="291"/>
    </location>
</feature>
<dbReference type="PANTHER" id="PTHR33048:SF123">
    <property type="entry name" value="INTEGRAL MEMBRANE PROTEIN"/>
    <property type="match status" value="1"/>
</dbReference>
<comment type="subcellular location">
    <subcellularLocation>
        <location evidence="1">Membrane</location>
        <topology evidence="1">Multi-pass membrane protein</topology>
    </subcellularLocation>
</comment>
<feature type="domain" description="Rhodopsin" evidence="7">
    <location>
        <begin position="79"/>
        <end position="332"/>
    </location>
</feature>
<feature type="transmembrane region" description="Helical" evidence="6">
    <location>
        <begin position="164"/>
        <end position="182"/>
    </location>
</feature>
<reference evidence="8" key="1">
    <citation type="submission" date="2019-01" db="EMBL/GenBank/DDBJ databases">
        <title>Colletotrichum abscissum LGMF1257.</title>
        <authorList>
            <person name="Baroncelli R."/>
        </authorList>
    </citation>
    <scope>NUCLEOTIDE SEQUENCE</scope>
    <source>
        <strain evidence="8">Ca142</strain>
    </source>
</reference>
<dbReference type="OrthoDB" id="5413793at2759"/>
<keyword evidence="2 6" id="KW-0812">Transmembrane</keyword>
<organism evidence="8 9">
    <name type="scientific">Colletotrichum abscissum</name>
    <dbReference type="NCBI Taxonomy" id="1671311"/>
    <lineage>
        <taxon>Eukaryota</taxon>
        <taxon>Fungi</taxon>
        <taxon>Dikarya</taxon>
        <taxon>Ascomycota</taxon>
        <taxon>Pezizomycotina</taxon>
        <taxon>Sordariomycetes</taxon>
        <taxon>Hypocreomycetidae</taxon>
        <taxon>Glomerellales</taxon>
        <taxon>Glomerellaceae</taxon>
        <taxon>Colletotrichum</taxon>
        <taxon>Colletotrichum acutatum species complex</taxon>
    </lineage>
</organism>
<dbReference type="InterPro" id="IPR049326">
    <property type="entry name" value="Rhodopsin_dom_fungi"/>
</dbReference>
<evidence type="ECO:0000313" key="9">
    <source>
        <dbReference type="Proteomes" id="UP001056436"/>
    </source>
</evidence>
<dbReference type="AlphaFoldDB" id="A0A9P9X906"/>
<gene>
    <name evidence="8" type="ORF">CABS02_10094</name>
</gene>
<feature type="transmembrane region" description="Helical" evidence="6">
    <location>
        <begin position="234"/>
        <end position="259"/>
    </location>
</feature>
<dbReference type="PANTHER" id="PTHR33048">
    <property type="entry name" value="PTH11-LIKE INTEGRAL MEMBRANE PROTEIN (AFU_ORTHOLOGUE AFUA_5G11245)"/>
    <property type="match status" value="1"/>
</dbReference>
<dbReference type="EMBL" id="SDAQ01000073">
    <property type="protein sequence ID" value="KAI3543217.1"/>
    <property type="molecule type" value="Genomic_DNA"/>
</dbReference>
<comment type="similarity">
    <text evidence="5">Belongs to the SAT4 family.</text>
</comment>
<feature type="non-terminal residue" evidence="8">
    <location>
        <position position="476"/>
    </location>
</feature>
<dbReference type="InterPro" id="IPR052337">
    <property type="entry name" value="SAT4-like"/>
</dbReference>
<evidence type="ECO:0000256" key="5">
    <source>
        <dbReference type="ARBA" id="ARBA00038359"/>
    </source>
</evidence>
<protein>
    <recommendedName>
        <fullName evidence="7">Rhodopsin domain-containing protein</fullName>
    </recommendedName>
</protein>
<evidence type="ECO:0000256" key="1">
    <source>
        <dbReference type="ARBA" id="ARBA00004141"/>
    </source>
</evidence>
<comment type="caution">
    <text evidence="8">The sequence shown here is derived from an EMBL/GenBank/DDBJ whole genome shotgun (WGS) entry which is preliminary data.</text>
</comment>
<keyword evidence="9" id="KW-1185">Reference proteome</keyword>
<dbReference type="Pfam" id="PF20684">
    <property type="entry name" value="Fung_rhodopsin"/>
    <property type="match status" value="1"/>
</dbReference>
<feature type="transmembrane region" description="Helical" evidence="6">
    <location>
        <begin position="97"/>
        <end position="120"/>
    </location>
</feature>
<keyword evidence="3 6" id="KW-1133">Transmembrane helix</keyword>
<accession>A0A9P9X906</accession>
<sequence>RKVYARPRQLASNEVHNEACLCSGGHPHPYRTRMTPGARSGCPVRLFLQIISTKSSGDIAEEIRQQWKDRDWVRIRIVMRTFVRSVLLRSLGWDDTLVLISWVLAMALCSAILAMTGVGLGSHFQDVSKSDFAEFLKVENTKRDFPRSALTNHLQFQVVTQLTYIWAFVTVKMSFAVLYLRLLPDQVYQRINKFLIVLLLAEGIEETAVVIFRCTPIERAWTPSVPGTCLDLTIFYYSAFVIKLLTDLVLFIQPIPTVWKLQLPMAKRVGVIVMLSLGLLVCVISVIRVSYINAFDRDVTFLVADPLLWSEVEVCALIICSGVPSLRPLIARFPVLNKALGLSTGKYSKVYYPNQRTTIGGSKPYLGQNAYARATQGKAGGKLSVSSSSYGTSTRATTESMENILPLDLDKPSLAHSVEMGIIKVKNDIPSSQLQMTPSQYVMEDPYFPAGRPMARRKSRGNIGNIRDGTGWISDD</sequence>
<evidence type="ECO:0000313" key="8">
    <source>
        <dbReference type="EMBL" id="KAI3543217.1"/>
    </source>
</evidence>
<evidence type="ECO:0000256" key="2">
    <source>
        <dbReference type="ARBA" id="ARBA00022692"/>
    </source>
</evidence>